<reference evidence="2" key="2">
    <citation type="journal article" date="2015" name="Data Brief">
        <title>Shoot transcriptome of the giant reed, Arundo donax.</title>
        <authorList>
            <person name="Barrero R.A."/>
            <person name="Guerrero F.D."/>
            <person name="Moolhuijzen P."/>
            <person name="Goolsby J.A."/>
            <person name="Tidwell J."/>
            <person name="Bellgard S.E."/>
            <person name="Bellgard M.I."/>
        </authorList>
    </citation>
    <scope>NUCLEOTIDE SEQUENCE</scope>
    <source>
        <tissue evidence="2">Shoot tissue taken approximately 20 cm above the soil surface</tissue>
    </source>
</reference>
<keyword evidence="1" id="KW-0812">Transmembrane</keyword>
<evidence type="ECO:0000313" key="2">
    <source>
        <dbReference type="EMBL" id="JAE32965.1"/>
    </source>
</evidence>
<proteinExistence type="predicted"/>
<name>A0A0A9H6W5_ARUDO</name>
<dbReference type="AlphaFoldDB" id="A0A0A9H6W5"/>
<protein>
    <submittedName>
        <fullName evidence="2">Uncharacterized protein</fullName>
    </submittedName>
</protein>
<sequence length="106" mass="11847">MAPIKFSSSLQRNAPQIQSILLVAEAGRGKRLGSRLGSRTTDFTSVSQPFGERRFLFLLGRFVPILSISGCISTFLIFRVCSRRPTYLHVKLNFLATCMMLSMSKS</sequence>
<keyword evidence="1" id="KW-0472">Membrane</keyword>
<feature type="transmembrane region" description="Helical" evidence="1">
    <location>
        <begin position="55"/>
        <end position="78"/>
    </location>
</feature>
<accession>A0A0A9H6W5</accession>
<organism evidence="2">
    <name type="scientific">Arundo donax</name>
    <name type="common">Giant reed</name>
    <name type="synonym">Donax arundinaceus</name>
    <dbReference type="NCBI Taxonomy" id="35708"/>
    <lineage>
        <taxon>Eukaryota</taxon>
        <taxon>Viridiplantae</taxon>
        <taxon>Streptophyta</taxon>
        <taxon>Embryophyta</taxon>
        <taxon>Tracheophyta</taxon>
        <taxon>Spermatophyta</taxon>
        <taxon>Magnoliopsida</taxon>
        <taxon>Liliopsida</taxon>
        <taxon>Poales</taxon>
        <taxon>Poaceae</taxon>
        <taxon>PACMAD clade</taxon>
        <taxon>Arundinoideae</taxon>
        <taxon>Arundineae</taxon>
        <taxon>Arundo</taxon>
    </lineage>
</organism>
<evidence type="ECO:0000256" key="1">
    <source>
        <dbReference type="SAM" id="Phobius"/>
    </source>
</evidence>
<dbReference type="EMBL" id="GBRH01164931">
    <property type="protein sequence ID" value="JAE32965.1"/>
    <property type="molecule type" value="Transcribed_RNA"/>
</dbReference>
<reference evidence="2" key="1">
    <citation type="submission" date="2014-09" db="EMBL/GenBank/DDBJ databases">
        <authorList>
            <person name="Magalhaes I.L.F."/>
            <person name="Oliveira U."/>
            <person name="Santos F.R."/>
            <person name="Vidigal T.H.D.A."/>
            <person name="Brescovit A.D."/>
            <person name="Santos A.J."/>
        </authorList>
    </citation>
    <scope>NUCLEOTIDE SEQUENCE</scope>
    <source>
        <tissue evidence="2">Shoot tissue taken approximately 20 cm above the soil surface</tissue>
    </source>
</reference>
<keyword evidence="1" id="KW-1133">Transmembrane helix</keyword>